<dbReference type="RefSeq" id="WP_169172399.1">
    <property type="nucleotide sequence ID" value="NZ_JAAIII010000004.1"/>
</dbReference>
<sequence>MSRRVSAFAKVSIAAAALTAAAASCTAIAANLLCTYAVDTKAKRSTFNTPWDSLPQHLVHDAELQAEAAAWFKNSRQPVTLRSRDGLSLHGWLLDPDCAQPDAHRYAICCHGYTGEPAEMAKWAYHFARMGFTVLLPAHRGHERSEGRYVGMGFLEHYDLLDWISLIIDADPQARILLHGNSMGAATVMMTAGDPALPRNVVAAISDCGYASVVGQFTNSIVSMTHLPRPVAYGIVKLASTICHRKAGYRFEEASCVDALRHATIPMLFIHGSEDSFVKPHDLELNYRACASIDRDKLLIPGAEHTMSASTDPVRYWNRVDALIQRAFEA</sequence>
<name>A0A7Y0EQ44_9BIFI</name>
<keyword evidence="1" id="KW-0732">Signal</keyword>
<gene>
    <name evidence="3" type="ORF">G1C95_1566</name>
</gene>
<evidence type="ECO:0000259" key="2">
    <source>
        <dbReference type="Pfam" id="PF00561"/>
    </source>
</evidence>
<evidence type="ECO:0000313" key="4">
    <source>
        <dbReference type="Proteomes" id="UP000532194"/>
    </source>
</evidence>
<dbReference type="InterPro" id="IPR000073">
    <property type="entry name" value="AB_hydrolase_1"/>
</dbReference>
<dbReference type="PROSITE" id="PS51257">
    <property type="entry name" value="PROKAR_LIPOPROTEIN"/>
    <property type="match status" value="1"/>
</dbReference>
<feature type="signal peptide" evidence="1">
    <location>
        <begin position="1"/>
        <end position="29"/>
    </location>
</feature>
<dbReference type="EMBL" id="JAAIII010000004">
    <property type="protein sequence ID" value="NMM94379.1"/>
    <property type="molecule type" value="Genomic_DNA"/>
</dbReference>
<organism evidence="3 4">
    <name type="scientific">Bifidobacterium oedipodis</name>
    <dbReference type="NCBI Taxonomy" id="2675322"/>
    <lineage>
        <taxon>Bacteria</taxon>
        <taxon>Bacillati</taxon>
        <taxon>Actinomycetota</taxon>
        <taxon>Actinomycetes</taxon>
        <taxon>Bifidobacteriales</taxon>
        <taxon>Bifidobacteriaceae</taxon>
        <taxon>Bifidobacterium</taxon>
    </lineage>
</organism>
<dbReference type="Pfam" id="PF00561">
    <property type="entry name" value="Abhydrolase_1"/>
    <property type="match status" value="1"/>
</dbReference>
<accession>A0A7Y0EQ44</accession>
<dbReference type="Gene3D" id="3.40.50.1820">
    <property type="entry name" value="alpha/beta hydrolase"/>
    <property type="match status" value="1"/>
</dbReference>
<dbReference type="SUPFAM" id="SSF53474">
    <property type="entry name" value="alpha/beta-Hydrolases"/>
    <property type="match status" value="1"/>
</dbReference>
<dbReference type="AlphaFoldDB" id="A0A7Y0EQ44"/>
<feature type="domain" description="AB hydrolase-1" evidence="2">
    <location>
        <begin position="108"/>
        <end position="211"/>
    </location>
</feature>
<protein>
    <submittedName>
        <fullName evidence="3">Alpha/beta hydrolase</fullName>
    </submittedName>
</protein>
<dbReference type="GO" id="GO:0016787">
    <property type="term" value="F:hydrolase activity"/>
    <property type="evidence" value="ECO:0007669"/>
    <property type="project" value="UniProtKB-KW"/>
</dbReference>
<keyword evidence="3" id="KW-0378">Hydrolase</keyword>
<feature type="chain" id="PRO_5030581554" evidence="1">
    <location>
        <begin position="30"/>
        <end position="330"/>
    </location>
</feature>
<proteinExistence type="predicted"/>
<dbReference type="InterPro" id="IPR052920">
    <property type="entry name" value="DNA-binding_regulatory"/>
</dbReference>
<dbReference type="PANTHER" id="PTHR43358:SF4">
    <property type="entry name" value="ALPHA_BETA HYDROLASE FOLD-1 DOMAIN-CONTAINING PROTEIN"/>
    <property type="match status" value="1"/>
</dbReference>
<dbReference type="InterPro" id="IPR029058">
    <property type="entry name" value="AB_hydrolase_fold"/>
</dbReference>
<evidence type="ECO:0000256" key="1">
    <source>
        <dbReference type="SAM" id="SignalP"/>
    </source>
</evidence>
<evidence type="ECO:0000313" key="3">
    <source>
        <dbReference type="EMBL" id="NMM94379.1"/>
    </source>
</evidence>
<comment type="caution">
    <text evidence="3">The sequence shown here is derived from an EMBL/GenBank/DDBJ whole genome shotgun (WGS) entry which is preliminary data.</text>
</comment>
<dbReference type="Proteomes" id="UP000532194">
    <property type="component" value="Unassembled WGS sequence"/>
</dbReference>
<keyword evidence="4" id="KW-1185">Reference proteome</keyword>
<reference evidence="3 4" key="1">
    <citation type="submission" date="2020-02" db="EMBL/GenBank/DDBJ databases">
        <title>Characterization of phylogenetic diversity of novel bifidobacterial species isolated in Czech ZOOs.</title>
        <authorList>
            <person name="Lugli G.A."/>
            <person name="Vera N.B."/>
            <person name="Ventura M."/>
        </authorList>
    </citation>
    <scope>NUCLEOTIDE SEQUENCE [LARGE SCALE GENOMIC DNA]</scope>
    <source>
        <strain evidence="3 4">DSM 109957</strain>
    </source>
</reference>
<dbReference type="PANTHER" id="PTHR43358">
    <property type="entry name" value="ALPHA/BETA-HYDROLASE"/>
    <property type="match status" value="1"/>
</dbReference>